<evidence type="ECO:0000256" key="6">
    <source>
        <dbReference type="ARBA" id="ARBA00023002"/>
    </source>
</evidence>
<reference evidence="9 10" key="1">
    <citation type="submission" date="2018-03" db="EMBL/GenBank/DDBJ databases">
        <authorList>
            <person name="Keele B.F."/>
        </authorList>
    </citation>
    <scope>NUCLEOTIDE SEQUENCE [LARGE SCALE GENOMIC DNA]</scope>
    <source>
        <strain evidence="9 10">D20</strain>
    </source>
</reference>
<dbReference type="InterPro" id="IPR051205">
    <property type="entry name" value="UbiH/COQ6_monooxygenase"/>
</dbReference>
<comment type="cofactor">
    <cofactor evidence="1">
        <name>FAD</name>
        <dbReference type="ChEBI" id="CHEBI:57692"/>
    </cofactor>
</comment>
<dbReference type="Pfam" id="PF01494">
    <property type="entry name" value="FAD_binding_3"/>
    <property type="match status" value="1"/>
</dbReference>
<proteinExistence type="inferred from homology"/>
<keyword evidence="10" id="KW-1185">Reference proteome</keyword>
<comment type="caution">
    <text evidence="9">The sequence shown here is derived from an EMBL/GenBank/DDBJ whole genome shotgun (WGS) entry which is preliminary data.</text>
</comment>
<keyword evidence="5" id="KW-0274">FAD</keyword>
<evidence type="ECO:0000256" key="1">
    <source>
        <dbReference type="ARBA" id="ARBA00001974"/>
    </source>
</evidence>
<dbReference type="AlphaFoldDB" id="A0A2T4IG28"/>
<dbReference type="EMBL" id="PZKC01000005">
    <property type="protein sequence ID" value="PTD96656.1"/>
    <property type="molecule type" value="Genomic_DNA"/>
</dbReference>
<dbReference type="InterPro" id="IPR002938">
    <property type="entry name" value="FAD-bd"/>
</dbReference>
<dbReference type="Gene3D" id="3.50.50.60">
    <property type="entry name" value="FAD/NAD(P)-binding domain"/>
    <property type="match status" value="2"/>
</dbReference>
<gene>
    <name evidence="9" type="ORF">C8261_07530</name>
</gene>
<keyword evidence="6" id="KW-0560">Oxidoreductase</keyword>
<dbReference type="PANTHER" id="PTHR43876">
    <property type="entry name" value="UBIQUINONE BIOSYNTHESIS MONOOXYGENASE COQ6, MITOCHONDRIAL"/>
    <property type="match status" value="1"/>
</dbReference>
<dbReference type="GO" id="GO:0006744">
    <property type="term" value="P:ubiquinone biosynthetic process"/>
    <property type="evidence" value="ECO:0007669"/>
    <property type="project" value="UniProtKB-UniPathway"/>
</dbReference>
<sequence>MNDSFDLVIVGGGLAGASLAVALRASRLSVAVVESRPPQRSDGWDARVYAVSPTNVDFLRTLGVWQHLDAARICAVHDMAVFGDGGGRLDFSAYDSGLGELAWILEAGLMQRELWESLKRQHNVTLLCPAVPQALSCDDGGATLTLEDGRRLRARLVVGADGANSWVRRQAGIEARFTPYQEMGVVANFRCGQAHRNTAFQWFRDDGILAWLPLPGNLVSMVWSTPDAHAQELLALDAAALCERVAQAGDHALGAFELLTPAQGFALRLMRVARTVAPRMALIGDAAHAIHPLSGHGINLGFQDARALAGVLGGLPQWRDPGELAVLRAYARERAEEPLLMQYTTHALNRLFNTRNPLLAAARNTGLNLTNALPVVRNALIRYAVNGRF</sequence>
<evidence type="ECO:0000259" key="8">
    <source>
        <dbReference type="Pfam" id="PF01494"/>
    </source>
</evidence>
<feature type="domain" description="FAD-binding" evidence="8">
    <location>
        <begin position="6"/>
        <end position="335"/>
    </location>
</feature>
<evidence type="ECO:0000256" key="2">
    <source>
        <dbReference type="ARBA" id="ARBA00004749"/>
    </source>
</evidence>
<organism evidence="9 10">
    <name type="scientific">Pseudothauera lacus</name>
    <dbReference type="NCBI Taxonomy" id="2136175"/>
    <lineage>
        <taxon>Bacteria</taxon>
        <taxon>Pseudomonadati</taxon>
        <taxon>Pseudomonadota</taxon>
        <taxon>Betaproteobacteria</taxon>
        <taxon>Rhodocyclales</taxon>
        <taxon>Zoogloeaceae</taxon>
        <taxon>Pseudothauera</taxon>
    </lineage>
</organism>
<evidence type="ECO:0000313" key="9">
    <source>
        <dbReference type="EMBL" id="PTD96656.1"/>
    </source>
</evidence>
<dbReference type="GO" id="GO:0004497">
    <property type="term" value="F:monooxygenase activity"/>
    <property type="evidence" value="ECO:0007669"/>
    <property type="project" value="UniProtKB-KW"/>
</dbReference>
<evidence type="ECO:0000256" key="7">
    <source>
        <dbReference type="ARBA" id="ARBA00023033"/>
    </source>
</evidence>
<reference evidence="9 10" key="2">
    <citation type="submission" date="2018-04" db="EMBL/GenBank/DDBJ databases">
        <title>Thauera lacus sp. nov., isolated from an saline lake in Inner Mongolia, China.</title>
        <authorList>
            <person name="Liang Q.-Y."/>
        </authorList>
    </citation>
    <scope>NUCLEOTIDE SEQUENCE [LARGE SCALE GENOMIC DNA]</scope>
    <source>
        <strain evidence="9 10">D20</strain>
    </source>
</reference>
<dbReference type="SUPFAM" id="SSF51905">
    <property type="entry name" value="FAD/NAD(P)-binding domain"/>
    <property type="match status" value="1"/>
</dbReference>
<dbReference type="RefSeq" id="WP_107493057.1">
    <property type="nucleotide sequence ID" value="NZ_PZKC01000005.1"/>
</dbReference>
<evidence type="ECO:0000256" key="3">
    <source>
        <dbReference type="ARBA" id="ARBA00005349"/>
    </source>
</evidence>
<evidence type="ECO:0000313" key="10">
    <source>
        <dbReference type="Proteomes" id="UP000241193"/>
    </source>
</evidence>
<dbReference type="NCBIfam" id="NF005788">
    <property type="entry name" value="PRK07608.1-3"/>
    <property type="match status" value="1"/>
</dbReference>
<accession>A0A2T4IG28</accession>
<dbReference type="GO" id="GO:0071949">
    <property type="term" value="F:FAD binding"/>
    <property type="evidence" value="ECO:0007669"/>
    <property type="project" value="InterPro"/>
</dbReference>
<dbReference type="UniPathway" id="UPA00232"/>
<evidence type="ECO:0000256" key="4">
    <source>
        <dbReference type="ARBA" id="ARBA00022630"/>
    </source>
</evidence>
<keyword evidence="9" id="KW-0830">Ubiquinone</keyword>
<dbReference type="PRINTS" id="PR00420">
    <property type="entry name" value="RNGMNOXGNASE"/>
</dbReference>
<dbReference type="InterPro" id="IPR010971">
    <property type="entry name" value="UbiH/COQ6"/>
</dbReference>
<name>A0A2T4IG28_9RHOO</name>
<dbReference type="Proteomes" id="UP000241193">
    <property type="component" value="Unassembled WGS sequence"/>
</dbReference>
<comment type="pathway">
    <text evidence="2">Cofactor biosynthesis; ubiquinone biosynthesis.</text>
</comment>
<dbReference type="InterPro" id="IPR036188">
    <property type="entry name" value="FAD/NAD-bd_sf"/>
</dbReference>
<dbReference type="PANTHER" id="PTHR43876:SF7">
    <property type="entry name" value="UBIQUINONE BIOSYNTHESIS MONOOXYGENASE COQ6, MITOCHONDRIAL"/>
    <property type="match status" value="1"/>
</dbReference>
<dbReference type="GO" id="GO:0016705">
    <property type="term" value="F:oxidoreductase activity, acting on paired donors, with incorporation or reduction of molecular oxygen"/>
    <property type="evidence" value="ECO:0007669"/>
    <property type="project" value="InterPro"/>
</dbReference>
<keyword evidence="4" id="KW-0285">Flavoprotein</keyword>
<protein>
    <submittedName>
        <fullName evidence="9">Ubiquinone biosynthesis protein UbiH</fullName>
    </submittedName>
</protein>
<dbReference type="NCBIfam" id="TIGR01988">
    <property type="entry name" value="Ubi-OHases"/>
    <property type="match status" value="1"/>
</dbReference>
<evidence type="ECO:0000256" key="5">
    <source>
        <dbReference type="ARBA" id="ARBA00022827"/>
    </source>
</evidence>
<keyword evidence="7" id="KW-0503">Monooxygenase</keyword>
<comment type="similarity">
    <text evidence="3">Belongs to the UbiH/COQ6 family.</text>
</comment>
<dbReference type="OrthoDB" id="9769565at2"/>